<evidence type="ECO:0000256" key="14">
    <source>
        <dbReference type="ARBA" id="ARBA00023319"/>
    </source>
</evidence>
<dbReference type="Pfam" id="PF07686">
    <property type="entry name" value="V-set"/>
    <property type="match status" value="1"/>
</dbReference>
<evidence type="ECO:0000256" key="4">
    <source>
        <dbReference type="ARBA" id="ARBA00022475"/>
    </source>
</evidence>
<keyword evidence="20" id="KW-1185">Reference proteome</keyword>
<protein>
    <recommendedName>
        <fullName evidence="15">Nectin-4</fullName>
    </recommendedName>
    <alternativeName>
        <fullName evidence="16">Nectin cell adhesion molecule 4</fullName>
    </alternativeName>
    <alternativeName>
        <fullName evidence="17">Poliovirus receptor-related protein 4</fullName>
    </alternativeName>
</protein>
<keyword evidence="13" id="KW-0325">Glycoprotein</keyword>
<evidence type="ECO:0000256" key="2">
    <source>
        <dbReference type="ARBA" id="ARBA00004536"/>
    </source>
</evidence>
<accession>A0AAV6YIH1</accession>
<keyword evidence="6" id="KW-0732">Signal</keyword>
<keyword evidence="7" id="KW-0677">Repeat</keyword>
<dbReference type="InterPro" id="IPR013783">
    <property type="entry name" value="Ig-like_fold"/>
</dbReference>
<dbReference type="Pfam" id="PF08205">
    <property type="entry name" value="C2-set_2"/>
    <property type="match status" value="1"/>
</dbReference>
<feature type="domain" description="Ig-like" evidence="18">
    <location>
        <begin position="11"/>
        <end position="123"/>
    </location>
</feature>
<evidence type="ECO:0000259" key="18">
    <source>
        <dbReference type="PROSITE" id="PS50835"/>
    </source>
</evidence>
<name>A0AAV6YIH1_ENGPU</name>
<dbReference type="GO" id="GO:0005886">
    <property type="term" value="C:plasma membrane"/>
    <property type="evidence" value="ECO:0007669"/>
    <property type="project" value="UniProtKB-SubCell"/>
</dbReference>
<comment type="caution">
    <text evidence="19">The sequence shown here is derived from an EMBL/GenBank/DDBJ whole genome shotgun (WGS) entry which is preliminary data.</text>
</comment>
<comment type="subcellular location">
    <subcellularLocation>
        <location evidence="2">Cell junction</location>
        <location evidence="2">Adherens junction</location>
    </subcellularLocation>
    <subcellularLocation>
        <location evidence="1">Cell membrane</location>
        <topology evidence="1">Single-pass type I membrane protein</topology>
    </subcellularLocation>
</comment>
<proteinExistence type="inferred from homology"/>
<sequence length="260" mass="28727">MSFLSLTGCLAGIVRTDNDVTVVLGLDVSLTCFYEAQEEEKVTQVVWSKKVLTGQNMQVAILNPEFGAHITKEYDGRVKEKSPLKPQDGTIFLKNVVQADEGVYHCRVYTFPKGTFEAEVVLKVLVPPLPTLNPGHPLVEGEGLTLAASCTAEGNPAPSLTWETEVPGKNTSHTYSHARSASVTSEFSVVPTRNMHRKPLTCVVSHPVFQQEKRITYVLEVEYLADVTIQGHEHWFVGKDDAALKCVCEGHPTPTYTWSR</sequence>
<dbReference type="GO" id="GO:0007156">
    <property type="term" value="P:homophilic cell adhesion via plasma membrane adhesion molecules"/>
    <property type="evidence" value="ECO:0007669"/>
    <property type="project" value="TreeGrafter"/>
</dbReference>
<dbReference type="InterPro" id="IPR013106">
    <property type="entry name" value="Ig_V-set"/>
</dbReference>
<dbReference type="EMBL" id="WNYA01090767">
    <property type="protein sequence ID" value="KAG8534785.1"/>
    <property type="molecule type" value="Genomic_DNA"/>
</dbReference>
<reference evidence="19" key="1">
    <citation type="thesis" date="2020" institute="ProQuest LLC" country="789 East Eisenhower Parkway, Ann Arbor, MI, USA">
        <title>Comparative Genomics and Chromosome Evolution.</title>
        <authorList>
            <person name="Mudd A.B."/>
        </authorList>
    </citation>
    <scope>NUCLEOTIDE SEQUENCE</scope>
    <source>
        <strain evidence="19">237g6f4</strain>
        <tissue evidence="19">Blood</tissue>
    </source>
</reference>
<keyword evidence="8" id="KW-0130">Cell adhesion</keyword>
<evidence type="ECO:0000256" key="8">
    <source>
        <dbReference type="ARBA" id="ARBA00022889"/>
    </source>
</evidence>
<dbReference type="GO" id="GO:0005912">
    <property type="term" value="C:adherens junction"/>
    <property type="evidence" value="ECO:0007669"/>
    <property type="project" value="UniProtKB-SubCell"/>
</dbReference>
<dbReference type="PANTHER" id="PTHR23277">
    <property type="entry name" value="NECTIN-RELATED"/>
    <property type="match status" value="1"/>
</dbReference>
<evidence type="ECO:0000256" key="9">
    <source>
        <dbReference type="ARBA" id="ARBA00022949"/>
    </source>
</evidence>
<evidence type="ECO:0000256" key="13">
    <source>
        <dbReference type="ARBA" id="ARBA00023180"/>
    </source>
</evidence>
<evidence type="ECO:0000256" key="6">
    <source>
        <dbReference type="ARBA" id="ARBA00022729"/>
    </source>
</evidence>
<dbReference type="PROSITE" id="PS50835">
    <property type="entry name" value="IG_LIKE"/>
    <property type="match status" value="2"/>
</dbReference>
<comment type="similarity">
    <text evidence="3">Belongs to the nectin family.</text>
</comment>
<evidence type="ECO:0000256" key="11">
    <source>
        <dbReference type="ARBA" id="ARBA00023136"/>
    </source>
</evidence>
<dbReference type="InterPro" id="IPR013162">
    <property type="entry name" value="CD80_C2-set"/>
</dbReference>
<keyword evidence="12" id="KW-1015">Disulfide bond</keyword>
<keyword evidence="10" id="KW-1133">Transmembrane helix</keyword>
<evidence type="ECO:0000313" key="19">
    <source>
        <dbReference type="EMBL" id="KAG8534785.1"/>
    </source>
</evidence>
<dbReference type="Gene3D" id="2.60.40.10">
    <property type="entry name" value="Immunoglobulins"/>
    <property type="match status" value="2"/>
</dbReference>
<dbReference type="AlphaFoldDB" id="A0AAV6YIH1"/>
<evidence type="ECO:0000256" key="10">
    <source>
        <dbReference type="ARBA" id="ARBA00022989"/>
    </source>
</evidence>
<dbReference type="InterPro" id="IPR036179">
    <property type="entry name" value="Ig-like_dom_sf"/>
</dbReference>
<dbReference type="GO" id="GO:0007157">
    <property type="term" value="P:heterophilic cell-cell adhesion via plasma membrane cell adhesion molecules"/>
    <property type="evidence" value="ECO:0007669"/>
    <property type="project" value="TreeGrafter"/>
</dbReference>
<gene>
    <name evidence="19" type="ORF">GDO81_018544</name>
</gene>
<dbReference type="FunFam" id="2.60.40.10:FF:000560">
    <property type="entry name" value="Nectin cell adhesion molecule 4"/>
    <property type="match status" value="1"/>
</dbReference>
<evidence type="ECO:0000256" key="16">
    <source>
        <dbReference type="ARBA" id="ARBA00082569"/>
    </source>
</evidence>
<evidence type="ECO:0000256" key="5">
    <source>
        <dbReference type="ARBA" id="ARBA00022692"/>
    </source>
</evidence>
<dbReference type="InterPro" id="IPR003599">
    <property type="entry name" value="Ig_sub"/>
</dbReference>
<keyword evidence="11" id="KW-0472">Membrane</keyword>
<feature type="domain" description="Ig-like" evidence="18">
    <location>
        <begin position="127"/>
        <end position="216"/>
    </location>
</feature>
<dbReference type="SMART" id="SM00409">
    <property type="entry name" value="IG"/>
    <property type="match status" value="1"/>
</dbReference>
<dbReference type="FunFam" id="2.60.40.10:FF:000304">
    <property type="entry name" value="Nectin cell adhesion molecule 1"/>
    <property type="match status" value="1"/>
</dbReference>
<dbReference type="Proteomes" id="UP000824782">
    <property type="component" value="Unassembled WGS sequence"/>
</dbReference>
<evidence type="ECO:0000256" key="12">
    <source>
        <dbReference type="ARBA" id="ARBA00023157"/>
    </source>
</evidence>
<dbReference type="PANTHER" id="PTHR23277:SF11">
    <property type="entry name" value="NECTIN-4"/>
    <property type="match status" value="1"/>
</dbReference>
<keyword evidence="14" id="KW-0393">Immunoglobulin domain</keyword>
<evidence type="ECO:0000256" key="7">
    <source>
        <dbReference type="ARBA" id="ARBA00022737"/>
    </source>
</evidence>
<evidence type="ECO:0000256" key="17">
    <source>
        <dbReference type="ARBA" id="ARBA00083947"/>
    </source>
</evidence>
<dbReference type="SUPFAM" id="SSF48726">
    <property type="entry name" value="Immunoglobulin"/>
    <property type="match status" value="2"/>
</dbReference>
<organism evidence="19 20">
    <name type="scientific">Engystomops pustulosus</name>
    <name type="common">Tungara frog</name>
    <name type="synonym">Physalaemus pustulosus</name>
    <dbReference type="NCBI Taxonomy" id="76066"/>
    <lineage>
        <taxon>Eukaryota</taxon>
        <taxon>Metazoa</taxon>
        <taxon>Chordata</taxon>
        <taxon>Craniata</taxon>
        <taxon>Vertebrata</taxon>
        <taxon>Euteleostomi</taxon>
        <taxon>Amphibia</taxon>
        <taxon>Batrachia</taxon>
        <taxon>Anura</taxon>
        <taxon>Neobatrachia</taxon>
        <taxon>Hyloidea</taxon>
        <taxon>Leptodactylidae</taxon>
        <taxon>Leiuperinae</taxon>
        <taxon>Engystomops</taxon>
    </lineage>
</organism>
<dbReference type="InterPro" id="IPR007110">
    <property type="entry name" value="Ig-like_dom"/>
</dbReference>
<evidence type="ECO:0000313" key="20">
    <source>
        <dbReference type="Proteomes" id="UP000824782"/>
    </source>
</evidence>
<keyword evidence="4" id="KW-1003">Cell membrane</keyword>
<evidence type="ECO:0000256" key="15">
    <source>
        <dbReference type="ARBA" id="ARBA00069653"/>
    </source>
</evidence>
<dbReference type="InterPro" id="IPR051427">
    <property type="entry name" value="Nectin/Nectin-like"/>
</dbReference>
<evidence type="ECO:0000256" key="1">
    <source>
        <dbReference type="ARBA" id="ARBA00004251"/>
    </source>
</evidence>
<keyword evidence="9" id="KW-0965">Cell junction</keyword>
<keyword evidence="5" id="KW-0812">Transmembrane</keyword>
<evidence type="ECO:0000256" key="3">
    <source>
        <dbReference type="ARBA" id="ARBA00007810"/>
    </source>
</evidence>